<organism evidence="4 5">
    <name type="scientific">Streptomyces thermocarboxydovorans</name>
    <dbReference type="NCBI Taxonomy" id="59298"/>
    <lineage>
        <taxon>Bacteria</taxon>
        <taxon>Bacillati</taxon>
        <taxon>Actinomycetota</taxon>
        <taxon>Actinomycetes</taxon>
        <taxon>Kitasatosporales</taxon>
        <taxon>Streptomycetaceae</taxon>
        <taxon>Streptomyces</taxon>
    </lineage>
</organism>
<feature type="domain" description="PucR C-terminal helix-turn-helix" evidence="2">
    <location>
        <begin position="432"/>
        <end position="489"/>
    </location>
</feature>
<reference evidence="5" key="1">
    <citation type="journal article" date="2019" name="Int. J. Syst. Evol. Microbiol.">
        <title>The Global Catalogue of Microorganisms (GCM) 10K type strain sequencing project: providing services to taxonomists for standard genome sequencing and annotation.</title>
        <authorList>
            <consortium name="The Broad Institute Genomics Platform"/>
            <consortium name="The Broad Institute Genome Sequencing Center for Infectious Disease"/>
            <person name="Wu L."/>
            <person name="Ma J."/>
        </authorList>
    </citation>
    <scope>NUCLEOTIDE SEQUENCE [LARGE SCALE GENOMIC DNA]</scope>
    <source>
        <strain evidence="5">JCM 10367</strain>
    </source>
</reference>
<dbReference type="Pfam" id="PF17853">
    <property type="entry name" value="GGDEF_2"/>
    <property type="match status" value="1"/>
</dbReference>
<dbReference type="Gene3D" id="1.10.10.2840">
    <property type="entry name" value="PucR C-terminal helix-turn-helix domain"/>
    <property type="match status" value="1"/>
</dbReference>
<dbReference type="InterPro" id="IPR041522">
    <property type="entry name" value="CdaR_GGDEF"/>
</dbReference>
<sequence length="493" mass="53223">MTMLADLKDAPGLRLECVARGADDPEVECVFVAERLLDLQNAPSKSVAVLGSHVCAAVDGYQFDIALRMAVARGVAALVLSEPSTPPLTSTSVETARRFGIAILRQTDPVNLADLVTTLDAGLRGSAELALRRAVEAFQRTTAMAPDPAAMVEDVAKAAAAEIVVRSEPDGELSFPVEVDGEPDRWVVVRDASARSRPELVLVGRLLADTLALAADAARRAEELPIRSRAELLSEILDSSEQGRSELLRRARAMGLPIDGWHVVVRIEHDNAEELWREEVAGFEARQLLGRTVLDAVRSTGGTWHLAWTERSVLVIRMCRNDPGPSAGAQATKSANQALQEAIRRFPDAVLYCGVGTAHSGSLGLINSAAEARAAVAASRTRNRPGVATAFDNLGLRRTLVEWYASHTARKAIATVLAPLDRMSNSKAEEAIKTLQVYLDNHGSLSKTAAALHLHRNSVAYRIERIFSELDVDPDNPDDWLLLQLACRARGLA</sequence>
<evidence type="ECO:0000313" key="5">
    <source>
        <dbReference type="Proteomes" id="UP001500724"/>
    </source>
</evidence>
<dbReference type="InterPro" id="IPR042070">
    <property type="entry name" value="PucR_C-HTH_sf"/>
</dbReference>
<dbReference type="InterPro" id="IPR025736">
    <property type="entry name" value="PucR_C-HTH_dom"/>
</dbReference>
<evidence type="ECO:0000259" key="3">
    <source>
        <dbReference type="Pfam" id="PF17853"/>
    </source>
</evidence>
<comment type="caution">
    <text evidence="4">The sequence shown here is derived from an EMBL/GenBank/DDBJ whole genome shotgun (WGS) entry which is preliminary data.</text>
</comment>
<evidence type="ECO:0000259" key="2">
    <source>
        <dbReference type="Pfam" id="PF13556"/>
    </source>
</evidence>
<accession>A0ABP3T0Z5</accession>
<name>A0ABP3T0Z5_9ACTN</name>
<dbReference type="Proteomes" id="UP001500724">
    <property type="component" value="Unassembled WGS sequence"/>
</dbReference>
<dbReference type="RefSeq" id="WP_344006109.1">
    <property type="nucleotide sequence ID" value="NZ_BAAAGU010000064.1"/>
</dbReference>
<comment type="similarity">
    <text evidence="1">Belongs to the CdaR family.</text>
</comment>
<gene>
    <name evidence="4" type="ORF">GCM10009535_51000</name>
</gene>
<dbReference type="EMBL" id="BAAAGU010000064">
    <property type="protein sequence ID" value="GAA0665081.1"/>
    <property type="molecule type" value="Genomic_DNA"/>
</dbReference>
<keyword evidence="5" id="KW-1185">Reference proteome</keyword>
<feature type="domain" description="CdaR GGDEF-like" evidence="3">
    <location>
        <begin position="244"/>
        <end position="377"/>
    </location>
</feature>
<dbReference type="PANTHER" id="PTHR33744:SF7">
    <property type="entry name" value="PUCR FAMILY TRANSCRIPTIONAL REGULATOR"/>
    <property type="match status" value="1"/>
</dbReference>
<proteinExistence type="inferred from homology"/>
<evidence type="ECO:0000256" key="1">
    <source>
        <dbReference type="ARBA" id="ARBA00006754"/>
    </source>
</evidence>
<dbReference type="Pfam" id="PF13556">
    <property type="entry name" value="HTH_30"/>
    <property type="match status" value="1"/>
</dbReference>
<dbReference type="PANTHER" id="PTHR33744">
    <property type="entry name" value="CARBOHYDRATE DIACID REGULATOR"/>
    <property type="match status" value="1"/>
</dbReference>
<dbReference type="InterPro" id="IPR051448">
    <property type="entry name" value="CdaR-like_regulators"/>
</dbReference>
<evidence type="ECO:0000313" key="4">
    <source>
        <dbReference type="EMBL" id="GAA0665081.1"/>
    </source>
</evidence>
<protein>
    <submittedName>
        <fullName evidence="4">Helix-turn-helix domain-containing protein</fullName>
    </submittedName>
</protein>